<dbReference type="SMART" id="SM00609">
    <property type="entry name" value="VIT"/>
    <property type="match status" value="1"/>
</dbReference>
<accession>A0A1H2H1F6</accession>
<keyword evidence="2" id="KW-0732">Signal</keyword>
<dbReference type="NCBIfam" id="TIGR03788">
    <property type="entry name" value="marine_srt_targ"/>
    <property type="match status" value="1"/>
</dbReference>
<dbReference type="Gene3D" id="3.40.50.410">
    <property type="entry name" value="von Willebrand factor, type A domain"/>
    <property type="match status" value="1"/>
</dbReference>
<dbReference type="RefSeq" id="WP_157719204.1">
    <property type="nucleotide sequence ID" value="NZ_LT629787.1"/>
</dbReference>
<sequence length="667" mass="74387">MQTRFGWLLIIVGLFAAMTQAQAQESRAALRDAAGTGVFLLRSDTRSEWVPALLLNTEMDVDISGPLVQVRIRQEFANPGLAFAEGQYVLPISEQAAVHGMLLEIGERKIRGQVRERQEARALYQQARDSGQRTGLVEQNRPNLFRTSVANIGAGESIAVTLEYTELLTPDAGRFNLRLPLTMTPRYTPQPQPSDSPVAAPGQQHAVEGPIVANLRREGPSHQARLDIYLDSGMQLDNVHSPSHQIEHDYDGRGYQVELTRNPVIMDSDFILEWALPADAGNQAALFSETLDDGHYALLMLSPADRPVSQERQPREVLLIVDTSGSMQGERMRQARQSLIHALGRLQPDDRFNVLEFNHQHSLLFRQPMPATSDHLAEARDWITALQAGGGTEMLPVLHDALTQPTEAGYLRQLVFITDGSVSNEQAILNLIQRRLHNARVFTVGIGAAPNSYLLRKAAEMGRGQFTPVNERDGVADSINRLFDKLEAPVLTDLRIELEEGIQADIWPERLPDLYAGQPLVVALKLNRLPESITLHGHQPEPWQQQLWLPESQQNPGTARLWAQRKIDSLMDRLTQGTAESEVREAVLDVALQHQLMSRYTSFIAIEETPVRSPDEPLLSQQVPNLNPADHHMYPQTSLGLLRLWVLALALFAAALALLLHRRPSHA</sequence>
<dbReference type="InterPro" id="IPR036465">
    <property type="entry name" value="vWFA_dom_sf"/>
</dbReference>
<keyword evidence="6" id="KW-1185">Reference proteome</keyword>
<dbReference type="Pfam" id="PF08487">
    <property type="entry name" value="VIT"/>
    <property type="match status" value="1"/>
</dbReference>
<evidence type="ECO:0000259" key="4">
    <source>
        <dbReference type="PROSITE" id="PS51468"/>
    </source>
</evidence>
<dbReference type="SMART" id="SM00327">
    <property type="entry name" value="VWA"/>
    <property type="match status" value="1"/>
</dbReference>
<organism evidence="5 6">
    <name type="scientific">Halopseudomonas salegens</name>
    <dbReference type="NCBI Taxonomy" id="1434072"/>
    <lineage>
        <taxon>Bacteria</taxon>
        <taxon>Pseudomonadati</taxon>
        <taxon>Pseudomonadota</taxon>
        <taxon>Gammaproteobacteria</taxon>
        <taxon>Pseudomonadales</taxon>
        <taxon>Pseudomonadaceae</taxon>
        <taxon>Halopseudomonas</taxon>
    </lineage>
</organism>
<feature type="chain" id="PRO_5009275343" evidence="2">
    <location>
        <begin position="24"/>
        <end position="667"/>
    </location>
</feature>
<feature type="domain" description="VIT" evidence="4">
    <location>
        <begin position="38"/>
        <end position="166"/>
    </location>
</feature>
<dbReference type="PANTHER" id="PTHR45737">
    <property type="entry name" value="VON WILLEBRAND FACTOR A DOMAIN-CONTAINING PROTEIN 5A"/>
    <property type="match status" value="1"/>
</dbReference>
<evidence type="ECO:0000256" key="2">
    <source>
        <dbReference type="SAM" id="SignalP"/>
    </source>
</evidence>
<feature type="transmembrane region" description="Helical" evidence="1">
    <location>
        <begin position="642"/>
        <end position="660"/>
    </location>
</feature>
<reference evidence="6" key="1">
    <citation type="submission" date="2016-10" db="EMBL/GenBank/DDBJ databases">
        <authorList>
            <person name="Varghese N."/>
            <person name="Submissions S."/>
        </authorList>
    </citation>
    <scope>NUCLEOTIDE SEQUENCE [LARGE SCALE GENOMIC DNA]</scope>
    <source>
        <strain evidence="6">CECT 8338</strain>
    </source>
</reference>
<feature type="domain" description="VWFA" evidence="3">
    <location>
        <begin position="316"/>
        <end position="486"/>
    </location>
</feature>
<feature type="signal peptide" evidence="2">
    <location>
        <begin position="1"/>
        <end position="23"/>
    </location>
</feature>
<dbReference type="InterPro" id="IPR013694">
    <property type="entry name" value="VIT"/>
</dbReference>
<dbReference type="Pfam" id="PF13768">
    <property type="entry name" value="VWA_3"/>
    <property type="match status" value="1"/>
</dbReference>
<name>A0A1H2H1F6_9GAMM</name>
<dbReference type="OrthoDB" id="9784383at2"/>
<dbReference type="EMBL" id="LT629787">
    <property type="protein sequence ID" value="SDU25692.1"/>
    <property type="molecule type" value="Genomic_DNA"/>
</dbReference>
<evidence type="ECO:0000313" key="6">
    <source>
        <dbReference type="Proteomes" id="UP000243924"/>
    </source>
</evidence>
<keyword evidence="1" id="KW-0472">Membrane</keyword>
<dbReference type="AlphaFoldDB" id="A0A1H2H1F6"/>
<dbReference type="PROSITE" id="PS50234">
    <property type="entry name" value="VWFA"/>
    <property type="match status" value="1"/>
</dbReference>
<dbReference type="InterPro" id="IPR022440">
    <property type="entry name" value="CHP03788"/>
</dbReference>
<dbReference type="STRING" id="1434072.SAMN05216210_2706"/>
<dbReference type="PANTHER" id="PTHR45737:SF6">
    <property type="entry name" value="VON WILLEBRAND FACTOR A DOMAIN-CONTAINING PROTEIN 5A"/>
    <property type="match status" value="1"/>
</dbReference>
<dbReference type="SUPFAM" id="SSF53300">
    <property type="entry name" value="vWA-like"/>
    <property type="match status" value="1"/>
</dbReference>
<keyword evidence="1" id="KW-1133">Transmembrane helix</keyword>
<evidence type="ECO:0000313" key="5">
    <source>
        <dbReference type="EMBL" id="SDU25692.1"/>
    </source>
</evidence>
<gene>
    <name evidence="5" type="ORF">SAMN05216210_2706</name>
</gene>
<dbReference type="InterPro" id="IPR002035">
    <property type="entry name" value="VWF_A"/>
</dbReference>
<protein>
    <submittedName>
        <fullName evidence="5">Ca-activated chloride channel family protein</fullName>
    </submittedName>
</protein>
<proteinExistence type="predicted"/>
<evidence type="ECO:0000256" key="1">
    <source>
        <dbReference type="SAM" id="Phobius"/>
    </source>
</evidence>
<keyword evidence="1" id="KW-0812">Transmembrane</keyword>
<evidence type="ECO:0000259" key="3">
    <source>
        <dbReference type="PROSITE" id="PS50234"/>
    </source>
</evidence>
<dbReference type="PROSITE" id="PS51468">
    <property type="entry name" value="VIT"/>
    <property type="match status" value="1"/>
</dbReference>
<dbReference type="Proteomes" id="UP000243924">
    <property type="component" value="Chromosome I"/>
</dbReference>